<keyword evidence="4 6" id="KW-0472">Membrane</keyword>
<feature type="transmembrane region" description="Helical" evidence="6">
    <location>
        <begin position="484"/>
        <end position="505"/>
    </location>
</feature>
<dbReference type="SUPFAM" id="SSF103473">
    <property type="entry name" value="MFS general substrate transporter"/>
    <property type="match status" value="1"/>
</dbReference>
<comment type="caution">
    <text evidence="8">The sequence shown here is derived from an EMBL/GenBank/DDBJ whole genome shotgun (WGS) entry which is preliminary data.</text>
</comment>
<feature type="transmembrane region" description="Helical" evidence="6">
    <location>
        <begin position="459"/>
        <end position="478"/>
    </location>
</feature>
<feature type="region of interest" description="Disordered" evidence="5">
    <location>
        <begin position="1"/>
        <end position="199"/>
    </location>
</feature>
<dbReference type="Gene3D" id="1.20.1250.20">
    <property type="entry name" value="MFS general substrate transporter like domains"/>
    <property type="match status" value="1"/>
</dbReference>
<feature type="compositionally biased region" description="Basic residues" evidence="5">
    <location>
        <begin position="95"/>
        <end position="105"/>
    </location>
</feature>
<dbReference type="InterPro" id="IPR020846">
    <property type="entry name" value="MFS_dom"/>
</dbReference>
<dbReference type="GO" id="GO:0022857">
    <property type="term" value="F:transmembrane transporter activity"/>
    <property type="evidence" value="ECO:0007669"/>
    <property type="project" value="InterPro"/>
</dbReference>
<proteinExistence type="predicted"/>
<gene>
    <name evidence="8" type="ORF">D0869_04839</name>
</gene>
<feature type="transmembrane region" description="Helical" evidence="6">
    <location>
        <begin position="638"/>
        <end position="660"/>
    </location>
</feature>
<feature type="compositionally biased region" description="Polar residues" evidence="5">
    <location>
        <begin position="1"/>
        <end position="47"/>
    </location>
</feature>
<keyword evidence="2 6" id="KW-0812">Transmembrane</keyword>
<dbReference type="PANTHER" id="PTHR42718:SF11">
    <property type="entry name" value="MAJOR FACILITATOR SUPERFAMILY (MFS) PROFILE DOMAIN-CONTAINING PROTEIN"/>
    <property type="match status" value="1"/>
</dbReference>
<dbReference type="Proteomes" id="UP000281245">
    <property type="component" value="Unassembled WGS sequence"/>
</dbReference>
<name>A0A3M6WZP1_HORWE</name>
<evidence type="ECO:0000259" key="7">
    <source>
        <dbReference type="PROSITE" id="PS50850"/>
    </source>
</evidence>
<dbReference type="InterPro" id="IPR011701">
    <property type="entry name" value="MFS"/>
</dbReference>
<evidence type="ECO:0000256" key="2">
    <source>
        <dbReference type="ARBA" id="ARBA00022692"/>
    </source>
</evidence>
<protein>
    <recommendedName>
        <fullName evidence="7">Major facilitator superfamily (MFS) profile domain-containing protein</fullName>
    </recommendedName>
</protein>
<dbReference type="PROSITE" id="PS50850">
    <property type="entry name" value="MFS"/>
    <property type="match status" value="1"/>
</dbReference>
<feature type="region of interest" description="Disordered" evidence="5">
    <location>
        <begin position="269"/>
        <end position="292"/>
    </location>
</feature>
<evidence type="ECO:0000256" key="3">
    <source>
        <dbReference type="ARBA" id="ARBA00022989"/>
    </source>
</evidence>
<feature type="transmembrane region" description="Helical" evidence="6">
    <location>
        <begin position="728"/>
        <end position="748"/>
    </location>
</feature>
<dbReference type="GO" id="GO:0016020">
    <property type="term" value="C:membrane"/>
    <property type="evidence" value="ECO:0007669"/>
    <property type="project" value="UniProtKB-SubCell"/>
</dbReference>
<feature type="transmembrane region" description="Helical" evidence="6">
    <location>
        <begin position="521"/>
        <end position="539"/>
    </location>
</feature>
<dbReference type="PANTHER" id="PTHR42718">
    <property type="entry name" value="MAJOR FACILITATOR SUPERFAMILY MULTIDRUG TRANSPORTER MFSC"/>
    <property type="match status" value="1"/>
</dbReference>
<dbReference type="AlphaFoldDB" id="A0A3M6WZP1"/>
<accession>A0A3M6WZP1</accession>
<feature type="region of interest" description="Disordered" evidence="5">
    <location>
        <begin position="817"/>
        <end position="862"/>
    </location>
</feature>
<feature type="region of interest" description="Disordered" evidence="5">
    <location>
        <begin position="214"/>
        <end position="241"/>
    </location>
</feature>
<feature type="domain" description="Major facilitator superfamily (MFS) profile" evidence="7">
    <location>
        <begin position="331"/>
        <end position="810"/>
    </location>
</feature>
<feature type="compositionally biased region" description="Low complexity" evidence="5">
    <location>
        <begin position="58"/>
        <end position="73"/>
    </location>
</feature>
<evidence type="ECO:0000256" key="6">
    <source>
        <dbReference type="SAM" id="Phobius"/>
    </source>
</evidence>
<feature type="transmembrane region" description="Helical" evidence="6">
    <location>
        <begin position="427"/>
        <end position="447"/>
    </location>
</feature>
<feature type="transmembrane region" description="Helical" evidence="6">
    <location>
        <begin position="787"/>
        <end position="806"/>
    </location>
</feature>
<dbReference type="VEuPathDB" id="FungiDB:BTJ68_03493"/>
<evidence type="ECO:0000256" key="5">
    <source>
        <dbReference type="SAM" id="MobiDB-lite"/>
    </source>
</evidence>
<feature type="transmembrane region" description="Helical" evidence="6">
    <location>
        <begin position="692"/>
        <end position="721"/>
    </location>
</feature>
<dbReference type="EMBL" id="QWIJ01000305">
    <property type="protein sequence ID" value="RMX84085.1"/>
    <property type="molecule type" value="Genomic_DNA"/>
</dbReference>
<evidence type="ECO:0000256" key="4">
    <source>
        <dbReference type="ARBA" id="ARBA00023136"/>
    </source>
</evidence>
<dbReference type="Pfam" id="PF07690">
    <property type="entry name" value="MFS_1"/>
    <property type="match status" value="1"/>
</dbReference>
<feature type="compositionally biased region" description="Basic and acidic residues" evidence="5">
    <location>
        <begin position="152"/>
        <end position="168"/>
    </location>
</feature>
<comment type="subcellular location">
    <subcellularLocation>
        <location evidence="1">Membrane</location>
        <topology evidence="1">Multi-pass membrane protein</topology>
    </subcellularLocation>
</comment>
<feature type="transmembrane region" description="Helical" evidence="6">
    <location>
        <begin position="596"/>
        <end position="618"/>
    </location>
</feature>
<feature type="transmembrane region" description="Helical" evidence="6">
    <location>
        <begin position="554"/>
        <end position="576"/>
    </location>
</feature>
<evidence type="ECO:0000313" key="9">
    <source>
        <dbReference type="Proteomes" id="UP000281245"/>
    </source>
</evidence>
<dbReference type="OrthoDB" id="2130629at2759"/>
<dbReference type="Gene3D" id="1.20.1720.10">
    <property type="entry name" value="Multidrug resistance protein D"/>
    <property type="match status" value="1"/>
</dbReference>
<organism evidence="8 9">
    <name type="scientific">Hortaea werneckii</name>
    <name type="common">Black yeast</name>
    <name type="synonym">Cladosporium werneckii</name>
    <dbReference type="NCBI Taxonomy" id="91943"/>
    <lineage>
        <taxon>Eukaryota</taxon>
        <taxon>Fungi</taxon>
        <taxon>Dikarya</taxon>
        <taxon>Ascomycota</taxon>
        <taxon>Pezizomycotina</taxon>
        <taxon>Dothideomycetes</taxon>
        <taxon>Dothideomycetidae</taxon>
        <taxon>Mycosphaerellales</taxon>
        <taxon>Teratosphaeriaceae</taxon>
        <taxon>Hortaea</taxon>
    </lineage>
</organism>
<feature type="transmembrane region" description="Helical" evidence="6">
    <location>
        <begin position="329"/>
        <end position="351"/>
    </location>
</feature>
<evidence type="ECO:0000313" key="8">
    <source>
        <dbReference type="EMBL" id="RMX84085.1"/>
    </source>
</evidence>
<feature type="transmembrane region" description="Helical" evidence="6">
    <location>
        <begin position="363"/>
        <end position="386"/>
    </location>
</feature>
<feature type="transmembrane region" description="Helical" evidence="6">
    <location>
        <begin position="667"/>
        <end position="686"/>
    </location>
</feature>
<evidence type="ECO:0000256" key="1">
    <source>
        <dbReference type="ARBA" id="ARBA00004141"/>
    </source>
</evidence>
<dbReference type="InterPro" id="IPR036259">
    <property type="entry name" value="MFS_trans_sf"/>
</dbReference>
<reference evidence="8 9" key="1">
    <citation type="journal article" date="2018" name="BMC Genomics">
        <title>Genomic evidence for intraspecific hybridization in a clonal and extremely halotolerant yeast.</title>
        <authorList>
            <person name="Gostincar C."/>
            <person name="Stajich J.E."/>
            <person name="Zupancic J."/>
            <person name="Zalar P."/>
            <person name="Gunde-Cimerman N."/>
        </authorList>
    </citation>
    <scope>NUCLEOTIDE SEQUENCE [LARGE SCALE GENOMIC DNA]</scope>
    <source>
        <strain evidence="8 9">EXF-6656</strain>
    </source>
</reference>
<sequence>MTISQPDITCDQSPQLSSGTSRPCETSACQSPQWPLPSRQTQLSASPQAELASKRTLPSRTSSYRSTASRPPSLASIPDLEATSVDPAPLARAVSGKRKRLSKRHPPTDLRVQALRDASRLDLPSPPERPSVHRHSSLRTDDRVPKSGQNRHSHEQRLHRIGRSETQLRHHSYPPYKTITASRSTPELPPAIPQSARLPRLQTDLPNAIGRTASAASANGLSSTPTTESEHTPKPRASLRRLSSLDNLLTYREEKERWKRASSILQQRSSATILTPGADEEQEQPSESATASPDVAAFNDKIHVEHAVPAAPPPTTPHKSRFRHITHEIGFCFSIAMTQFLAEYLISGFAIELPRLFSNQEGIGLGLFWPASLLSLVLSATLLIFARLSDLYGGYPSFMFGAIWLTIWSIIPAFCHSQVMIDISRAMEGLALAAFMPSTFAMVATVYEEGPRKNFVIGLYSGCAPLGFFAGFLVAGALPQEKTYWFFWIAAVLAFTTLVGAYLTVPNDLTDRKKMDMKMDWVGSFFITAGLLLLAYSLAVEPYANQHHPEKTGFTNAICWAPFASGILSLGFALYWEGWRASCPLLPFDFFKPRSVKAFCFAGLCFYASYGVWLYMSAEFLQSPIGVTGSEKLMGIELALWYTPTAVGGIILCVIGGCLAHIVPIKLLLLVSGLAWIAAPLLLALAPLPLQYWTFVMPSMVCATIGIDLTFTVSLIFLVAIQPQRYQGVVGAVSSILVNLAMSFALPISEIIMKKAEASASSRHARVYTGETMDLSPHIVHSGYKAAFLYGAASAGLGLVISVFFVHISRKVVGKKTVQDEEQARDTSPSEASTLIGEPEQRHGEGTDEDEATPVQSTEFTR</sequence>
<keyword evidence="3 6" id="KW-1133">Transmembrane helix</keyword>
<feature type="transmembrane region" description="Helical" evidence="6">
    <location>
        <begin position="398"/>
        <end position="421"/>
    </location>
</feature>